<evidence type="ECO:0000313" key="3">
    <source>
        <dbReference type="Proteomes" id="UP000188388"/>
    </source>
</evidence>
<dbReference type="STRING" id="1631249.BQ8794_270035"/>
<feature type="domain" description="Phasin" evidence="1">
    <location>
        <begin position="46"/>
        <end position="138"/>
    </location>
</feature>
<dbReference type="Proteomes" id="UP000188388">
    <property type="component" value="Unassembled WGS sequence"/>
</dbReference>
<dbReference type="NCBIfam" id="TIGR01985">
    <property type="entry name" value="phasin_2"/>
    <property type="match status" value="1"/>
</dbReference>
<dbReference type="NCBIfam" id="TIGR01841">
    <property type="entry name" value="phasin"/>
    <property type="match status" value="1"/>
</dbReference>
<dbReference type="Pfam" id="PF09361">
    <property type="entry name" value="Phasin_2"/>
    <property type="match status" value="1"/>
</dbReference>
<dbReference type="InterPro" id="IPR010127">
    <property type="entry name" value="Phasin_subfam-1"/>
</dbReference>
<reference evidence="3" key="1">
    <citation type="submission" date="2017-01" db="EMBL/GenBank/DDBJ databases">
        <authorList>
            <person name="Brunel B."/>
        </authorList>
    </citation>
    <scope>NUCLEOTIDE SEQUENCE [LARGE SCALE GENOMIC DNA]</scope>
</reference>
<organism evidence="2 3">
    <name type="scientific">Mesorhizobium prunaredense</name>
    <dbReference type="NCBI Taxonomy" id="1631249"/>
    <lineage>
        <taxon>Bacteria</taxon>
        <taxon>Pseudomonadati</taxon>
        <taxon>Pseudomonadota</taxon>
        <taxon>Alphaproteobacteria</taxon>
        <taxon>Hyphomicrobiales</taxon>
        <taxon>Phyllobacteriaceae</taxon>
        <taxon>Mesorhizobium</taxon>
    </lineage>
</organism>
<dbReference type="RefSeq" id="WP_077379228.1">
    <property type="nucleotide sequence ID" value="NZ_FTPD01000020.1"/>
</dbReference>
<keyword evidence="3" id="KW-1185">Reference proteome</keyword>
<dbReference type="InterPro" id="IPR010234">
    <property type="entry name" value="Phasin_subfam-2"/>
</dbReference>
<gene>
    <name evidence="2" type="ORF">BQ8794_270035</name>
</gene>
<evidence type="ECO:0000259" key="1">
    <source>
        <dbReference type="Pfam" id="PF09361"/>
    </source>
</evidence>
<dbReference type="AlphaFoldDB" id="A0A1R3V8G8"/>
<sequence>MTKTADKTAENVETAEVPTEVTDQFRAVAEKGVEQSKEALSKLATGAEATQKAFKSSFETAKTASDELSLKTIAALRANVEASFSHLEALVAVKSPSEFIELQTAFLRQQVEKTVEQGKELQVAATKAAEDVSKPIKDVYEKAMKDLKVA</sequence>
<evidence type="ECO:0000313" key="2">
    <source>
        <dbReference type="EMBL" id="SIT56208.1"/>
    </source>
</evidence>
<protein>
    <recommendedName>
        <fullName evidence="1">Phasin domain-containing protein</fullName>
    </recommendedName>
</protein>
<dbReference type="InterPro" id="IPR018968">
    <property type="entry name" value="Phasin"/>
</dbReference>
<proteinExistence type="predicted"/>
<accession>A0A1R3V8G8</accession>
<name>A0A1R3V8G8_9HYPH</name>
<dbReference type="EMBL" id="FTPD01000020">
    <property type="protein sequence ID" value="SIT56208.1"/>
    <property type="molecule type" value="Genomic_DNA"/>
</dbReference>